<accession>D5U7V0</accession>
<organism evidence="1 2">
    <name type="scientific">Brachyspira murdochii (strain ATCC 51284 / DSM 12563 / 56-150)</name>
    <name type="common">Serpulina murdochii</name>
    <dbReference type="NCBI Taxonomy" id="526224"/>
    <lineage>
        <taxon>Bacteria</taxon>
        <taxon>Pseudomonadati</taxon>
        <taxon>Spirochaetota</taxon>
        <taxon>Spirochaetia</taxon>
        <taxon>Brachyspirales</taxon>
        <taxon>Brachyspiraceae</taxon>
        <taxon>Brachyspira</taxon>
    </lineage>
</organism>
<dbReference type="AlphaFoldDB" id="D5U7V0"/>
<dbReference type="KEGG" id="brm:Bmur_2829"/>
<evidence type="ECO:0008006" key="3">
    <source>
        <dbReference type="Google" id="ProtNLM"/>
    </source>
</evidence>
<evidence type="ECO:0000313" key="2">
    <source>
        <dbReference type="Proteomes" id="UP000001915"/>
    </source>
</evidence>
<reference evidence="1 2" key="1">
    <citation type="journal article" date="2010" name="Stand. Genomic Sci.">
        <title>Complete genome sequence of Brachyspira murdochii type strain (56-150).</title>
        <authorList>
            <person name="Pati A."/>
            <person name="Sikorski J."/>
            <person name="Gronow S."/>
            <person name="Munk C."/>
            <person name="Lapidus A."/>
            <person name="Copeland A."/>
            <person name="Glavina Del Tio T."/>
            <person name="Nolan M."/>
            <person name="Lucas S."/>
            <person name="Chen F."/>
            <person name="Tice H."/>
            <person name="Cheng J.F."/>
            <person name="Han C."/>
            <person name="Detter J.C."/>
            <person name="Bruce D."/>
            <person name="Tapia R."/>
            <person name="Goodwin L."/>
            <person name="Pitluck S."/>
            <person name="Liolios K."/>
            <person name="Ivanova N."/>
            <person name="Mavromatis K."/>
            <person name="Mikhailova N."/>
            <person name="Chen A."/>
            <person name="Palaniappan K."/>
            <person name="Land M."/>
            <person name="Hauser L."/>
            <person name="Chang Y.J."/>
            <person name="Jeffries C.D."/>
            <person name="Spring S."/>
            <person name="Rohde M."/>
            <person name="Goker M."/>
            <person name="Bristow J."/>
            <person name="Eisen J.A."/>
            <person name="Markowitz V."/>
            <person name="Hugenholtz P."/>
            <person name="Kyrpides N.C."/>
            <person name="Klenk H.P."/>
        </authorList>
    </citation>
    <scope>NUCLEOTIDE SEQUENCE [LARGE SCALE GENOMIC DNA]</scope>
    <source>
        <strain evidence="2">ATCC 51284 / DSM 12563 / 56-150</strain>
    </source>
</reference>
<dbReference type="Proteomes" id="UP000001915">
    <property type="component" value="Chromosome"/>
</dbReference>
<dbReference type="HOGENOM" id="CLU_677349_0_0_12"/>
<protein>
    <recommendedName>
        <fullName evidence="3">Lipoprotein</fullName>
    </recommendedName>
</protein>
<dbReference type="RefSeq" id="WP_013115230.1">
    <property type="nucleotide sequence ID" value="NC_014150.1"/>
</dbReference>
<dbReference type="STRING" id="526224.Bmur_2829"/>
<name>D5U7V0_BRAM5</name>
<gene>
    <name evidence="1" type="ordered locus">Bmur_2829</name>
</gene>
<dbReference type="EMBL" id="CP001959">
    <property type="protein sequence ID" value="ADG72896.1"/>
    <property type="molecule type" value="Genomic_DNA"/>
</dbReference>
<sequence length="407" mass="46180">MKIKIFIITSLIILTSVSCRRNVFNPSIPNRTQFVEDPIANLSIPSKDAAVEVIPVESIYKTGQTSLIYNWYIHFFDFNGKYYLTARDKCSYDSANKTMIITNNSYYNLLEIDVNDNFYMKEIRTNIDSSIPDDNRIINAFTKIVNGEAYTNADTIFIQDGGKYYSSKNIITWTEISQIPSDASKKEATDQYKIPITAQNGKTYTYVYASGAREFSISRLSDRMKQLAKRLETKFDFKEEDFNNHHMFDIGLNENGSSNPDFRLNPTNYLNNDTNYVYMGATDAAGQLWLLPVKKNGKDYLVRLPEHGGPELYIISDLQNDMNTYQTKAQESLTKALSLAASGGDTSAIEDACYESILNDANYKANKYFLDVIDKMGAKVNFGTTVYATSSKPITHYVIDIVDIQKD</sequence>
<dbReference type="PROSITE" id="PS51257">
    <property type="entry name" value="PROKAR_LIPOPROTEIN"/>
    <property type="match status" value="1"/>
</dbReference>
<proteinExistence type="predicted"/>
<evidence type="ECO:0000313" key="1">
    <source>
        <dbReference type="EMBL" id="ADG72896.1"/>
    </source>
</evidence>